<organism evidence="3 4">
    <name type="scientific">Myroides indicus</name>
    <dbReference type="NCBI Taxonomy" id="1323422"/>
    <lineage>
        <taxon>Bacteria</taxon>
        <taxon>Pseudomonadati</taxon>
        <taxon>Bacteroidota</taxon>
        <taxon>Flavobacteriia</taxon>
        <taxon>Flavobacteriales</taxon>
        <taxon>Flavobacteriaceae</taxon>
        <taxon>Myroides</taxon>
    </lineage>
</organism>
<dbReference type="GO" id="GO:0051301">
    <property type="term" value="P:cell division"/>
    <property type="evidence" value="ECO:0007669"/>
    <property type="project" value="UniProtKB-KW"/>
</dbReference>
<accession>A0A4R7EQP9</accession>
<sequence length="104" mass="12661">MKLSKKFKYLSILKNPFFLVTVFFVTWIAFFDSYSLLEHRSINKEIDKLEDNKSYFENEISKDKRAIKELKNGDATEKYAREKYYMKRTNEDTYIIEFDTIEQK</sequence>
<evidence type="ECO:0000313" key="3">
    <source>
        <dbReference type="EMBL" id="TDS54582.1"/>
    </source>
</evidence>
<keyword evidence="4" id="KW-1185">Reference proteome</keyword>
<keyword evidence="1" id="KW-0175">Coiled coil</keyword>
<dbReference type="OrthoDB" id="1467719at2"/>
<feature type="coiled-coil region" evidence="1">
    <location>
        <begin position="39"/>
        <end position="66"/>
    </location>
</feature>
<evidence type="ECO:0000313" key="4">
    <source>
        <dbReference type="Proteomes" id="UP000295215"/>
    </source>
</evidence>
<keyword evidence="3" id="KW-0132">Cell division</keyword>
<gene>
    <name evidence="3" type="ORF">C8P70_12525</name>
</gene>
<keyword evidence="2" id="KW-0472">Membrane</keyword>
<dbReference type="InterPro" id="IPR007060">
    <property type="entry name" value="FtsL/DivIC"/>
</dbReference>
<dbReference type="Pfam" id="PF04977">
    <property type="entry name" value="DivIC"/>
    <property type="match status" value="1"/>
</dbReference>
<name>A0A4R7EQP9_9FLAO</name>
<evidence type="ECO:0000256" key="2">
    <source>
        <dbReference type="SAM" id="Phobius"/>
    </source>
</evidence>
<keyword evidence="2" id="KW-1133">Transmembrane helix</keyword>
<dbReference type="Proteomes" id="UP000295215">
    <property type="component" value="Unassembled WGS sequence"/>
</dbReference>
<evidence type="ECO:0000256" key="1">
    <source>
        <dbReference type="SAM" id="Coils"/>
    </source>
</evidence>
<dbReference type="AlphaFoldDB" id="A0A4R7EQP9"/>
<dbReference type="EMBL" id="SOAG01000025">
    <property type="protein sequence ID" value="TDS54582.1"/>
    <property type="molecule type" value="Genomic_DNA"/>
</dbReference>
<protein>
    <submittedName>
        <fullName evidence="3">Cell division protein FtsB</fullName>
    </submittedName>
</protein>
<keyword evidence="3" id="KW-0131">Cell cycle</keyword>
<reference evidence="3 4" key="1">
    <citation type="submission" date="2019-03" db="EMBL/GenBank/DDBJ databases">
        <title>Genomic Encyclopedia of Archaeal and Bacterial Type Strains, Phase II (KMG-II): from individual species to whole genera.</title>
        <authorList>
            <person name="Goeker M."/>
        </authorList>
    </citation>
    <scope>NUCLEOTIDE SEQUENCE [LARGE SCALE GENOMIC DNA]</scope>
    <source>
        <strain evidence="3 4">DSM 28213</strain>
    </source>
</reference>
<keyword evidence="2" id="KW-0812">Transmembrane</keyword>
<proteinExistence type="predicted"/>
<comment type="caution">
    <text evidence="3">The sequence shown here is derived from an EMBL/GenBank/DDBJ whole genome shotgun (WGS) entry which is preliminary data.</text>
</comment>
<feature type="transmembrane region" description="Helical" evidence="2">
    <location>
        <begin position="12"/>
        <end position="31"/>
    </location>
</feature>
<dbReference type="RefSeq" id="WP_133713310.1">
    <property type="nucleotide sequence ID" value="NZ_SOAG01000025.1"/>
</dbReference>